<feature type="compositionally biased region" description="Basic and acidic residues" evidence="1">
    <location>
        <begin position="103"/>
        <end position="126"/>
    </location>
</feature>
<gene>
    <name evidence="4" type="ORF">PACLA_8A017932</name>
</gene>
<evidence type="ECO:0000256" key="1">
    <source>
        <dbReference type="SAM" id="MobiDB-lite"/>
    </source>
</evidence>
<feature type="region of interest" description="Disordered" evidence="1">
    <location>
        <begin position="191"/>
        <end position="214"/>
    </location>
</feature>
<evidence type="ECO:0000259" key="3">
    <source>
        <dbReference type="Pfam" id="PF20209"/>
    </source>
</evidence>
<dbReference type="Pfam" id="PF20209">
    <property type="entry name" value="DUF6570"/>
    <property type="match status" value="1"/>
</dbReference>
<name>A0A7D9JMW4_PARCT</name>
<dbReference type="Pfam" id="PF14214">
    <property type="entry name" value="Helitron_like_N"/>
    <property type="match status" value="1"/>
</dbReference>
<feature type="compositionally biased region" description="Polar residues" evidence="1">
    <location>
        <begin position="56"/>
        <end position="67"/>
    </location>
</feature>
<dbReference type="AlphaFoldDB" id="A0A7D9JMW4"/>
<dbReference type="EMBL" id="CACRXK020018009">
    <property type="protein sequence ID" value="CAB4031955.1"/>
    <property type="molecule type" value="Genomic_DNA"/>
</dbReference>
<protein>
    <submittedName>
        <fullName evidence="4">Uncharacterized protein</fullName>
    </submittedName>
</protein>
<evidence type="ECO:0000313" key="5">
    <source>
        <dbReference type="Proteomes" id="UP001152795"/>
    </source>
</evidence>
<reference evidence="4" key="1">
    <citation type="submission" date="2020-04" db="EMBL/GenBank/DDBJ databases">
        <authorList>
            <person name="Alioto T."/>
            <person name="Alioto T."/>
            <person name="Gomez Garrido J."/>
        </authorList>
    </citation>
    <scope>NUCLEOTIDE SEQUENCE</scope>
    <source>
        <strain evidence="4">A484AB</strain>
    </source>
</reference>
<feature type="region of interest" description="Disordered" evidence="1">
    <location>
        <begin position="56"/>
        <end position="139"/>
    </location>
</feature>
<dbReference type="InterPro" id="IPR046700">
    <property type="entry name" value="DUF6570"/>
</dbReference>
<keyword evidence="5" id="KW-1185">Reference proteome</keyword>
<dbReference type="Proteomes" id="UP001152795">
    <property type="component" value="Unassembled WGS sequence"/>
</dbReference>
<organism evidence="4 5">
    <name type="scientific">Paramuricea clavata</name>
    <name type="common">Red gorgonian</name>
    <name type="synonym">Violescent sea-whip</name>
    <dbReference type="NCBI Taxonomy" id="317549"/>
    <lineage>
        <taxon>Eukaryota</taxon>
        <taxon>Metazoa</taxon>
        <taxon>Cnidaria</taxon>
        <taxon>Anthozoa</taxon>
        <taxon>Octocorallia</taxon>
        <taxon>Malacalcyonacea</taxon>
        <taxon>Plexauridae</taxon>
        <taxon>Paramuricea</taxon>
    </lineage>
</organism>
<feature type="non-terminal residue" evidence="4">
    <location>
        <position position="974"/>
    </location>
</feature>
<feature type="domain" description="DUF6570" evidence="3">
    <location>
        <begin position="401"/>
        <end position="519"/>
    </location>
</feature>
<feature type="non-terminal residue" evidence="4">
    <location>
        <position position="1"/>
    </location>
</feature>
<dbReference type="OrthoDB" id="10063525at2759"/>
<dbReference type="InterPro" id="IPR025476">
    <property type="entry name" value="Helitron_helicase-like"/>
</dbReference>
<proteinExistence type="predicted"/>
<accession>A0A7D9JMW4</accession>
<feature type="compositionally biased region" description="Polar residues" evidence="1">
    <location>
        <begin position="202"/>
        <end position="211"/>
    </location>
</feature>
<evidence type="ECO:0000259" key="2">
    <source>
        <dbReference type="Pfam" id="PF14214"/>
    </source>
</evidence>
<feature type="domain" description="Helitron helicase-like" evidence="2">
    <location>
        <begin position="708"/>
        <end position="859"/>
    </location>
</feature>
<sequence>AVANANNLRINITESAQNFTETTVVTSIYAQGNVRDIYIGHLDELHYVSTMPIEQSASQQIGNQTATDKQKPNPQNSQSNTNSNKRISENSVSMKKNKKRKEYMKEYMKKRRSNTEFKKKESERKKSYNKKYKNSNSEKIKESWQKASATYRQLNPEKVKESFKTASATYRQSNPEKVKEICKRARATYRQSNPEKVKESFKTASATYRQSNPEKLKESFKTASATYRQSNPEKVKESNKTATATYKKLNLRKVAELSKLSNITYKQNYSERVKDTQKRKYLKRKLECGESETKMIKYNKVDNSNDNSCETLQIPGNSDDSRQQIDVTKAIELFHKNISVGPEYICTCCDQLWYRSSVTECNVSLYKSCSKEILNICLTGLKSIDNTEWICGTCHSNLKVGKLPSCSKANKMTFPEKPEVLENLTPLEERLISPRIPFMQVRELPSGGQLSIHGNVVNVPADVNTTVSVLPRPINESQTIPIKLKRRLGYKHHYQFQNVRPTKVLDAAQYLVRTSEIFKNEGIQVMDNYVSNPVNKDEEWSEFIAKNTKETSDNLSNDLNIENQETVETRVSNDSVDNDTDDEWCEVTERPSGVMDTLLQEPDITQDGDKIISFAPGEGNRPLGIFIDKDAEFLSFPTIYCGKRQADNSERLVPVHYSTICKWELRSRDRRVAQSVPNIFYKLKKLQIRQIQGSASLSLRKCKTKGKTYTAGDLKSESSVNKLINLDEGFRVLRNLRGSPPYFERCKKDLFAMIRQLGKPTWFCSFSAAETRWIHLIKILGRLIDNKHYTDDEVKQMTWQKKSKLIQKDPVTCARNFEHMVQQFIHNFIKSSCHPIGEVVDFFYRVEFQQRGSPHIHGLFWIKNAPEYGKDSDEDITNFVDSYVSCKADSDDLTELVNLQRHKHSKTCKKRGNAVCRFNFPLPPMPRTMILEPLSETDLEENIADILKKALGQIRSLLDSIKADETMTFDEFLK</sequence>
<evidence type="ECO:0000313" key="4">
    <source>
        <dbReference type="EMBL" id="CAB4031955.1"/>
    </source>
</evidence>
<comment type="caution">
    <text evidence="4">The sequence shown here is derived from an EMBL/GenBank/DDBJ whole genome shotgun (WGS) entry which is preliminary data.</text>
</comment>
<feature type="compositionally biased region" description="Low complexity" evidence="1">
    <location>
        <begin position="72"/>
        <end position="85"/>
    </location>
</feature>